<dbReference type="AlphaFoldDB" id="A0A1H2DNT6"/>
<feature type="domain" description="Type II secretion system protein GspG C-terminal" evidence="11">
    <location>
        <begin position="34"/>
        <end position="145"/>
    </location>
</feature>
<name>A0A1H2DNT6_9BACT</name>
<dbReference type="SUPFAM" id="SSF54523">
    <property type="entry name" value="Pili subunits"/>
    <property type="match status" value="1"/>
</dbReference>
<sequence length="148" mass="16382">MVKKTVTNIRGFSLIELMVVIVILGILAGMIMPKLMGRTDDAKQVKAQVDIAALTTALQLYKLDNGDYPTTEQGLKALIEPPDKEEGTGNWKKGGYLEKSTLPKDPWKRQFIYLSPGIHGEYDIISYGADGVPGGEDKNKDIKSWEIE</sequence>
<comment type="similarity">
    <text evidence="2">Belongs to the GSP G family.</text>
</comment>
<gene>
    <name evidence="12" type="ORF">SAMN04487931_101317</name>
</gene>
<dbReference type="PRINTS" id="PR00813">
    <property type="entry name" value="BCTERIALGSPG"/>
</dbReference>
<comment type="subcellular location">
    <subcellularLocation>
        <location evidence="1">Cell inner membrane</location>
        <topology evidence="1">Single-pass membrane protein</topology>
    </subcellularLocation>
</comment>
<proteinExistence type="inferred from homology"/>
<evidence type="ECO:0000256" key="6">
    <source>
        <dbReference type="ARBA" id="ARBA00022519"/>
    </source>
</evidence>
<keyword evidence="5" id="KW-0488">Methylation</keyword>
<dbReference type="Pfam" id="PF07963">
    <property type="entry name" value="N_methyl"/>
    <property type="match status" value="1"/>
</dbReference>
<keyword evidence="13" id="KW-1185">Reference proteome</keyword>
<dbReference type="InterPro" id="IPR013545">
    <property type="entry name" value="T2SS_protein-GspG_C"/>
</dbReference>
<dbReference type="Proteomes" id="UP000199608">
    <property type="component" value="Unassembled WGS sequence"/>
</dbReference>
<reference evidence="13" key="1">
    <citation type="submission" date="2016-10" db="EMBL/GenBank/DDBJ databases">
        <authorList>
            <person name="Varghese N."/>
            <person name="Submissions S."/>
        </authorList>
    </citation>
    <scope>NUCLEOTIDE SEQUENCE [LARGE SCALE GENOMIC DNA]</scope>
    <source>
        <strain evidence="13">DSM 3384</strain>
    </source>
</reference>
<evidence type="ECO:0000256" key="1">
    <source>
        <dbReference type="ARBA" id="ARBA00004377"/>
    </source>
</evidence>
<evidence type="ECO:0000256" key="10">
    <source>
        <dbReference type="SAM" id="Phobius"/>
    </source>
</evidence>
<evidence type="ECO:0000256" key="7">
    <source>
        <dbReference type="ARBA" id="ARBA00022692"/>
    </source>
</evidence>
<accession>A0A1H2DNT6</accession>
<evidence type="ECO:0000256" key="2">
    <source>
        <dbReference type="ARBA" id="ARBA00009984"/>
    </source>
</evidence>
<protein>
    <recommendedName>
        <fullName evidence="3">Type II secretion system core protein G</fullName>
    </recommendedName>
</protein>
<evidence type="ECO:0000313" key="13">
    <source>
        <dbReference type="Proteomes" id="UP000199608"/>
    </source>
</evidence>
<dbReference type="InterPro" id="IPR012902">
    <property type="entry name" value="N_methyl_site"/>
</dbReference>
<dbReference type="GO" id="GO:0005886">
    <property type="term" value="C:plasma membrane"/>
    <property type="evidence" value="ECO:0007669"/>
    <property type="project" value="UniProtKB-SubCell"/>
</dbReference>
<dbReference type="PANTHER" id="PTHR30093:SF44">
    <property type="entry name" value="TYPE II SECRETION SYSTEM CORE PROTEIN G"/>
    <property type="match status" value="1"/>
</dbReference>
<evidence type="ECO:0000313" key="12">
    <source>
        <dbReference type="EMBL" id="SDT84597.1"/>
    </source>
</evidence>
<keyword evidence="4" id="KW-1003">Cell membrane</keyword>
<keyword evidence="8 10" id="KW-1133">Transmembrane helix</keyword>
<evidence type="ECO:0000256" key="8">
    <source>
        <dbReference type="ARBA" id="ARBA00022989"/>
    </source>
</evidence>
<evidence type="ECO:0000256" key="4">
    <source>
        <dbReference type="ARBA" id="ARBA00022475"/>
    </source>
</evidence>
<dbReference type="RefSeq" id="WP_014956894.1">
    <property type="nucleotide sequence ID" value="NZ_FNLL01000001.1"/>
</dbReference>
<feature type="transmembrane region" description="Helical" evidence="10">
    <location>
        <begin position="12"/>
        <end position="32"/>
    </location>
</feature>
<dbReference type="InterPro" id="IPR045584">
    <property type="entry name" value="Pilin-like"/>
</dbReference>
<dbReference type="NCBIfam" id="TIGR01710">
    <property type="entry name" value="typeII_sec_gspG"/>
    <property type="match status" value="1"/>
</dbReference>
<dbReference type="GO" id="GO:0015628">
    <property type="term" value="P:protein secretion by the type II secretion system"/>
    <property type="evidence" value="ECO:0007669"/>
    <property type="project" value="InterPro"/>
</dbReference>
<dbReference type="InterPro" id="IPR010054">
    <property type="entry name" value="Type2_sec_GspG"/>
</dbReference>
<keyword evidence="7 10" id="KW-0812">Transmembrane</keyword>
<organism evidence="12 13">
    <name type="scientific">Desulfobacula phenolica</name>
    <dbReference type="NCBI Taxonomy" id="90732"/>
    <lineage>
        <taxon>Bacteria</taxon>
        <taxon>Pseudomonadati</taxon>
        <taxon>Thermodesulfobacteriota</taxon>
        <taxon>Desulfobacteria</taxon>
        <taxon>Desulfobacterales</taxon>
        <taxon>Desulfobacteraceae</taxon>
        <taxon>Desulfobacula</taxon>
    </lineage>
</organism>
<dbReference type="GO" id="GO:0015627">
    <property type="term" value="C:type II protein secretion system complex"/>
    <property type="evidence" value="ECO:0007669"/>
    <property type="project" value="InterPro"/>
</dbReference>
<evidence type="ECO:0000256" key="5">
    <source>
        <dbReference type="ARBA" id="ARBA00022481"/>
    </source>
</evidence>
<dbReference type="PANTHER" id="PTHR30093">
    <property type="entry name" value="GENERAL SECRETION PATHWAY PROTEIN G"/>
    <property type="match status" value="1"/>
</dbReference>
<dbReference type="EMBL" id="FNLL01000001">
    <property type="protein sequence ID" value="SDT84597.1"/>
    <property type="molecule type" value="Genomic_DNA"/>
</dbReference>
<dbReference type="InterPro" id="IPR000983">
    <property type="entry name" value="Bac_GSPG_pilin"/>
</dbReference>
<dbReference type="Gene3D" id="3.30.700.10">
    <property type="entry name" value="Glycoprotein, Type 4 Pilin"/>
    <property type="match status" value="1"/>
</dbReference>
<dbReference type="NCBIfam" id="TIGR02532">
    <property type="entry name" value="IV_pilin_GFxxxE"/>
    <property type="match status" value="1"/>
</dbReference>
<dbReference type="PROSITE" id="PS00409">
    <property type="entry name" value="PROKAR_NTER_METHYL"/>
    <property type="match status" value="1"/>
</dbReference>
<evidence type="ECO:0000259" key="11">
    <source>
        <dbReference type="Pfam" id="PF08334"/>
    </source>
</evidence>
<evidence type="ECO:0000256" key="9">
    <source>
        <dbReference type="ARBA" id="ARBA00023136"/>
    </source>
</evidence>
<dbReference type="Pfam" id="PF08334">
    <property type="entry name" value="T2SSG"/>
    <property type="match status" value="1"/>
</dbReference>
<keyword evidence="9 10" id="KW-0472">Membrane</keyword>
<keyword evidence="6" id="KW-0997">Cell inner membrane</keyword>
<evidence type="ECO:0000256" key="3">
    <source>
        <dbReference type="ARBA" id="ARBA00020042"/>
    </source>
</evidence>